<dbReference type="AlphaFoldDB" id="A0A395J5F0"/>
<dbReference type="EMBL" id="QKRW01000008">
    <property type="protein sequence ID" value="RAL65879.1"/>
    <property type="molecule type" value="Genomic_DNA"/>
</dbReference>
<keyword evidence="2" id="KW-1185">Reference proteome</keyword>
<reference evidence="1 2" key="1">
    <citation type="submission" date="2018-06" db="EMBL/GenBank/DDBJ databases">
        <title>Genome Sequence of the Brown Rot Fungal Pathogen Monilinia fructigena.</title>
        <authorList>
            <person name="Landi L."/>
            <person name="De Miccolis Angelini R.M."/>
            <person name="Pollastro S."/>
            <person name="Abate D."/>
            <person name="Faretra F."/>
            <person name="Romanazzi G."/>
        </authorList>
    </citation>
    <scope>NUCLEOTIDE SEQUENCE [LARGE SCALE GENOMIC DNA]</scope>
    <source>
        <strain evidence="1 2">Mfrg269</strain>
    </source>
</reference>
<accession>A0A395J5F0</accession>
<protein>
    <submittedName>
        <fullName evidence="1">Uncharacterized protein</fullName>
    </submittedName>
</protein>
<proteinExistence type="predicted"/>
<evidence type="ECO:0000313" key="1">
    <source>
        <dbReference type="EMBL" id="RAL65879.1"/>
    </source>
</evidence>
<gene>
    <name evidence="1" type="ORF">DID88_005542</name>
</gene>
<organism evidence="1 2">
    <name type="scientific">Monilinia fructigena</name>
    <dbReference type="NCBI Taxonomy" id="38457"/>
    <lineage>
        <taxon>Eukaryota</taxon>
        <taxon>Fungi</taxon>
        <taxon>Dikarya</taxon>
        <taxon>Ascomycota</taxon>
        <taxon>Pezizomycotina</taxon>
        <taxon>Leotiomycetes</taxon>
        <taxon>Helotiales</taxon>
        <taxon>Sclerotiniaceae</taxon>
        <taxon>Monilinia</taxon>
    </lineage>
</organism>
<sequence length="151" mass="15813">MPGSAARRQCKVSISVGHVLEGRASAAGAESDMHADMERKAMESKWLEMQGVAAGVGGEGSFSNEGVAFWIGGCVLRDGCGRPDDWATEEEKKGQLNLQSVPHGSASVSIVVPSARIMLCGKLSCCAKTGGPVNHEALHISSRREHCGHIG</sequence>
<evidence type="ECO:0000313" key="2">
    <source>
        <dbReference type="Proteomes" id="UP000249056"/>
    </source>
</evidence>
<name>A0A395J5F0_9HELO</name>
<comment type="caution">
    <text evidence="1">The sequence shown here is derived from an EMBL/GenBank/DDBJ whole genome shotgun (WGS) entry which is preliminary data.</text>
</comment>
<dbReference type="Proteomes" id="UP000249056">
    <property type="component" value="Unassembled WGS sequence"/>
</dbReference>